<proteinExistence type="predicted"/>
<comment type="caution">
    <text evidence="2">The sequence shown here is derived from an EMBL/GenBank/DDBJ whole genome shotgun (WGS) entry which is preliminary data.</text>
</comment>
<keyword evidence="1" id="KW-1133">Transmembrane helix</keyword>
<feature type="transmembrane region" description="Helical" evidence="1">
    <location>
        <begin position="33"/>
        <end position="52"/>
    </location>
</feature>
<feature type="transmembrane region" description="Helical" evidence="1">
    <location>
        <begin position="7"/>
        <end position="27"/>
    </location>
</feature>
<keyword evidence="1" id="KW-0472">Membrane</keyword>
<reference evidence="2 3" key="1">
    <citation type="submission" date="2024-03" db="EMBL/GenBank/DDBJ databases">
        <title>Human intestinal bacterial collection.</title>
        <authorList>
            <person name="Pauvert C."/>
            <person name="Hitch T.C.A."/>
            <person name="Clavel T."/>
        </authorList>
    </citation>
    <scope>NUCLEOTIDE SEQUENCE [LARGE SCALE GENOMIC DNA]</scope>
    <source>
        <strain evidence="2 3">CLA-AA-H185</strain>
    </source>
</reference>
<evidence type="ECO:0000256" key="1">
    <source>
        <dbReference type="SAM" id="Phobius"/>
    </source>
</evidence>
<feature type="transmembrane region" description="Helical" evidence="1">
    <location>
        <begin position="88"/>
        <end position="107"/>
    </location>
</feature>
<dbReference type="Proteomes" id="UP001454489">
    <property type="component" value="Unassembled WGS sequence"/>
</dbReference>
<keyword evidence="1" id="KW-0812">Transmembrane</keyword>
<evidence type="ECO:0000313" key="2">
    <source>
        <dbReference type="EMBL" id="MEQ2558561.1"/>
    </source>
</evidence>
<keyword evidence="3" id="KW-1185">Reference proteome</keyword>
<protein>
    <recommendedName>
        <fullName evidence="4">NADH dehydrogenase subunit 4L</fullName>
    </recommendedName>
</protein>
<sequence length="125" mass="14286">MKNKYRLSFMIVLIIMLFMYMMDIVEITEETNFAFTLAALILSASMAVDTFAKQNQIAQAITFIMEICALLVIVLFPNLKSFIFLKKLMSILDTNVLLLLALFFTFAGQWATEIKIRDIENGKGK</sequence>
<evidence type="ECO:0000313" key="3">
    <source>
        <dbReference type="Proteomes" id="UP001454489"/>
    </source>
</evidence>
<evidence type="ECO:0008006" key="4">
    <source>
        <dbReference type="Google" id="ProtNLM"/>
    </source>
</evidence>
<dbReference type="RefSeq" id="WP_329989242.1">
    <property type="nucleotide sequence ID" value="NZ_JBBMEX010000013.1"/>
</dbReference>
<name>A0ABV1HFT3_9FIRM</name>
<gene>
    <name evidence="2" type="ORF">WMO43_11885</name>
</gene>
<accession>A0ABV1HFT3</accession>
<organism evidence="2 3">
    <name type="scientific">Maccoyibacter intestinihominis</name>
    <dbReference type="NCBI Taxonomy" id="3133499"/>
    <lineage>
        <taxon>Bacteria</taxon>
        <taxon>Bacillati</taxon>
        <taxon>Bacillota</taxon>
        <taxon>Clostridia</taxon>
        <taxon>Lachnospirales</taxon>
        <taxon>Lachnospiraceae</taxon>
        <taxon>Maccoyibacter</taxon>
    </lineage>
</organism>
<dbReference type="EMBL" id="JBBMEX010000013">
    <property type="protein sequence ID" value="MEQ2558561.1"/>
    <property type="molecule type" value="Genomic_DNA"/>
</dbReference>
<feature type="transmembrane region" description="Helical" evidence="1">
    <location>
        <begin position="57"/>
        <end position="76"/>
    </location>
</feature>